<reference evidence="14" key="1">
    <citation type="submission" date="2021-01" db="UniProtKB">
        <authorList>
            <consortium name="EnsemblMetazoa"/>
        </authorList>
    </citation>
    <scope>IDENTIFICATION</scope>
</reference>
<dbReference type="KEGG" id="vde:111250482"/>
<dbReference type="InParanoid" id="A0A7M7KIL9"/>
<evidence type="ECO:0000256" key="11">
    <source>
        <dbReference type="PIRSR" id="PIRSR602129-50"/>
    </source>
</evidence>
<keyword evidence="4" id="KW-0127">Catecholamine biosynthesis</keyword>
<dbReference type="GeneID" id="111250482"/>
<evidence type="ECO:0000313" key="15">
    <source>
        <dbReference type="Proteomes" id="UP000594260"/>
    </source>
</evidence>
<dbReference type="SUPFAM" id="SSF53383">
    <property type="entry name" value="PLP-dependent transferases"/>
    <property type="match status" value="1"/>
</dbReference>
<dbReference type="GO" id="GO:0006520">
    <property type="term" value="P:amino acid metabolic process"/>
    <property type="evidence" value="ECO:0007669"/>
    <property type="project" value="InterPro"/>
</dbReference>
<dbReference type="EnsemblMetazoa" id="XM_022805812">
    <property type="protein sequence ID" value="XP_022661547"/>
    <property type="gene ID" value="LOC111250482"/>
</dbReference>
<comment type="subunit">
    <text evidence="3">Homodimer.</text>
</comment>
<proteinExistence type="inferred from homology"/>
<evidence type="ECO:0000313" key="14">
    <source>
        <dbReference type="EnsemblMetazoa" id="XP_022661546"/>
    </source>
</evidence>
<comment type="similarity">
    <text evidence="2 12">Belongs to the group II decarboxylase family.</text>
</comment>
<evidence type="ECO:0000256" key="13">
    <source>
        <dbReference type="SAM" id="MobiDB-lite"/>
    </source>
</evidence>
<dbReference type="PRINTS" id="PR00800">
    <property type="entry name" value="YHDCRBOXLASE"/>
</dbReference>
<feature type="region of interest" description="Disordered" evidence="13">
    <location>
        <begin position="551"/>
        <end position="591"/>
    </location>
</feature>
<feature type="modified residue" description="N6-(pyridoxal phosphate)lysine" evidence="11">
    <location>
        <position position="304"/>
    </location>
</feature>
<keyword evidence="6 11" id="KW-0663">Pyridoxal phosphate</keyword>
<dbReference type="GO" id="GO:0004058">
    <property type="term" value="F:aromatic-L-amino-acid decarboxylase activity"/>
    <property type="evidence" value="ECO:0007669"/>
    <property type="project" value="UniProtKB-EC"/>
</dbReference>
<evidence type="ECO:0000256" key="10">
    <source>
        <dbReference type="ARBA" id="ARBA00041275"/>
    </source>
</evidence>
<dbReference type="PROSITE" id="PS00392">
    <property type="entry name" value="DDC_GAD_HDC_YDC"/>
    <property type="match status" value="1"/>
</dbReference>
<name>A0A7M7KIL9_VARDE</name>
<dbReference type="CDD" id="cd06450">
    <property type="entry name" value="DOPA_deC_like"/>
    <property type="match status" value="1"/>
</dbReference>
<protein>
    <recommendedName>
        <fullName evidence="9">Aromatic-L-amino-acid decarboxylase</fullName>
        <ecNumber evidence="8">4.1.1.28</ecNumber>
    </recommendedName>
    <alternativeName>
        <fullName evidence="10">DOPA decarboxylase</fullName>
    </alternativeName>
</protein>
<dbReference type="InterPro" id="IPR015424">
    <property type="entry name" value="PyrdxlP-dep_Trfase"/>
</dbReference>
<dbReference type="EnsemblMetazoa" id="XM_022805810">
    <property type="protein sequence ID" value="XP_022661545"/>
    <property type="gene ID" value="LOC111250482"/>
</dbReference>
<dbReference type="RefSeq" id="XP_022661547.1">
    <property type="nucleotide sequence ID" value="XM_022805812.1"/>
</dbReference>
<keyword evidence="5" id="KW-0210">Decarboxylase</keyword>
<dbReference type="GO" id="GO:0005737">
    <property type="term" value="C:cytoplasm"/>
    <property type="evidence" value="ECO:0007669"/>
    <property type="project" value="TreeGrafter"/>
</dbReference>
<dbReference type="Pfam" id="PF00282">
    <property type="entry name" value="Pyridoxal_deC"/>
    <property type="match status" value="1"/>
</dbReference>
<dbReference type="AlphaFoldDB" id="A0A7M7KIL9"/>
<dbReference type="OMA" id="RECAKAT"/>
<dbReference type="InterPro" id="IPR002129">
    <property type="entry name" value="PyrdxlP-dep_de-COase"/>
</dbReference>
<dbReference type="EC" id="4.1.1.28" evidence="8"/>
<dbReference type="PANTHER" id="PTHR11999:SF167">
    <property type="entry name" value="AROMATIC-L-AMINO-ACID DECARBOXYLASE"/>
    <property type="match status" value="1"/>
</dbReference>
<evidence type="ECO:0000256" key="12">
    <source>
        <dbReference type="RuleBase" id="RU000382"/>
    </source>
</evidence>
<dbReference type="InterPro" id="IPR015422">
    <property type="entry name" value="PyrdxlP-dep_Trfase_small"/>
</dbReference>
<dbReference type="GO" id="GO:0030170">
    <property type="term" value="F:pyridoxal phosphate binding"/>
    <property type="evidence" value="ECO:0007669"/>
    <property type="project" value="InterPro"/>
</dbReference>
<dbReference type="EnsemblMetazoa" id="XM_022805811">
    <property type="protein sequence ID" value="XP_022661546"/>
    <property type="gene ID" value="LOC111250482"/>
</dbReference>
<evidence type="ECO:0000256" key="9">
    <source>
        <dbReference type="ARBA" id="ARBA00040968"/>
    </source>
</evidence>
<dbReference type="RefSeq" id="XP_022661545.1">
    <property type="nucleotide sequence ID" value="XM_022805810.1"/>
</dbReference>
<dbReference type="OrthoDB" id="639767at2759"/>
<dbReference type="InterPro" id="IPR015421">
    <property type="entry name" value="PyrdxlP-dep_Trfase_major"/>
</dbReference>
<dbReference type="Gene3D" id="3.90.1150.10">
    <property type="entry name" value="Aspartate Aminotransferase, domain 1"/>
    <property type="match status" value="1"/>
</dbReference>
<dbReference type="PANTHER" id="PTHR11999">
    <property type="entry name" value="GROUP II PYRIDOXAL-5-PHOSPHATE DECARBOXYLASE"/>
    <property type="match status" value="1"/>
</dbReference>
<dbReference type="InterPro" id="IPR021115">
    <property type="entry name" value="Pyridoxal-P_BS"/>
</dbReference>
<dbReference type="Gene3D" id="3.40.640.10">
    <property type="entry name" value="Type I PLP-dependent aspartate aminotransferase-like (Major domain)"/>
    <property type="match status" value="1"/>
</dbReference>
<sequence>MDDQQFRKAGIWAIDYFINYMNGIRDRNVLPSVEPGYLQKRLPHEAPEEPESWQTVVADIEEHIMPGITHWHSPHFHAYFTTAQSPPALLADILSSTIACIGFTWIASPACTELEMITMDWLGKMLRLPDHFLFSSGLGGGGVIQGTASESTHMSLLAAKAKAVTTLLKANPHWKAADIRDRLVVYASDQAHSSVERAALLACIRCHLVKANEETLAMKAVTLAKVIEDDRQLGFLPMAVVVTLGTTNTVAFDELDHIGPLCAKEKLWLHVDAAYAGAAFICPEFRPLLAGVEYADSYNSNPHKWMLVNFDCSTLWIRHREDFENAFKVDPLYLRHPFEGSEMPDYRHWGVPLGRRFRSLKLWFVMRMYGVKGLQEYIRKSVALAKEFEHMIQQDERFEIVFPTTLGLVCFRYKGTNRENKMLLEKVHERKKIFLSPCEVNGRYILRFAICGRLTETTDILFAWSELLTGLHAMITETTKTCVDEEQQLNEGALDNAVWAEKHCLVERLPLPGDKPNEFRQLLRSEGILHKSCSQLRQWLLGHRSPGAMRKERHIDQQRCKNSVDANQAGPDLELLSTEKEIPRDSRTTKS</sequence>
<dbReference type="FunFam" id="1.20.1340.10:FF:000001">
    <property type="entry name" value="Histidine decarboxylase"/>
    <property type="match status" value="1"/>
</dbReference>
<evidence type="ECO:0000256" key="4">
    <source>
        <dbReference type="ARBA" id="ARBA00022584"/>
    </source>
</evidence>
<evidence type="ECO:0000256" key="6">
    <source>
        <dbReference type="ARBA" id="ARBA00022898"/>
    </source>
</evidence>
<evidence type="ECO:0000256" key="2">
    <source>
        <dbReference type="ARBA" id="ARBA00009533"/>
    </source>
</evidence>
<evidence type="ECO:0000256" key="8">
    <source>
        <dbReference type="ARBA" id="ARBA00038886"/>
    </source>
</evidence>
<accession>A0A7M7KIL9</accession>
<organism evidence="14 15">
    <name type="scientific">Varroa destructor</name>
    <name type="common">Honeybee mite</name>
    <dbReference type="NCBI Taxonomy" id="109461"/>
    <lineage>
        <taxon>Eukaryota</taxon>
        <taxon>Metazoa</taxon>
        <taxon>Ecdysozoa</taxon>
        <taxon>Arthropoda</taxon>
        <taxon>Chelicerata</taxon>
        <taxon>Arachnida</taxon>
        <taxon>Acari</taxon>
        <taxon>Parasitiformes</taxon>
        <taxon>Mesostigmata</taxon>
        <taxon>Gamasina</taxon>
        <taxon>Dermanyssoidea</taxon>
        <taxon>Varroidae</taxon>
        <taxon>Varroa</taxon>
    </lineage>
</organism>
<dbReference type="GO" id="GO:0019752">
    <property type="term" value="P:carboxylic acid metabolic process"/>
    <property type="evidence" value="ECO:0007669"/>
    <property type="project" value="InterPro"/>
</dbReference>
<evidence type="ECO:0000256" key="5">
    <source>
        <dbReference type="ARBA" id="ARBA00022793"/>
    </source>
</evidence>
<evidence type="ECO:0000256" key="3">
    <source>
        <dbReference type="ARBA" id="ARBA00011738"/>
    </source>
</evidence>
<dbReference type="GO" id="GO:0042423">
    <property type="term" value="P:catecholamine biosynthetic process"/>
    <property type="evidence" value="ECO:0007669"/>
    <property type="project" value="UniProtKB-KW"/>
</dbReference>
<dbReference type="InterPro" id="IPR010977">
    <property type="entry name" value="Aromatic_deC"/>
</dbReference>
<dbReference type="Gene3D" id="1.20.1340.10">
    <property type="entry name" value="dopa decarboxylase, N-terminal domain"/>
    <property type="match status" value="1"/>
</dbReference>
<dbReference type="FunFam" id="3.40.640.10:FF:000025">
    <property type="entry name" value="Histidine decarboxylase"/>
    <property type="match status" value="1"/>
</dbReference>
<dbReference type="GO" id="GO:0042427">
    <property type="term" value="P:serotonin biosynthetic process"/>
    <property type="evidence" value="ECO:0007669"/>
    <property type="project" value="TreeGrafter"/>
</dbReference>
<feature type="compositionally biased region" description="Basic and acidic residues" evidence="13">
    <location>
        <begin position="577"/>
        <end position="591"/>
    </location>
</feature>
<keyword evidence="7 12" id="KW-0456">Lyase</keyword>
<keyword evidence="15" id="KW-1185">Reference proteome</keyword>
<comment type="cofactor">
    <cofactor evidence="1 11 12">
        <name>pyridoxal 5'-phosphate</name>
        <dbReference type="ChEBI" id="CHEBI:597326"/>
    </cofactor>
</comment>
<evidence type="ECO:0000256" key="1">
    <source>
        <dbReference type="ARBA" id="ARBA00001933"/>
    </source>
</evidence>
<evidence type="ECO:0000256" key="7">
    <source>
        <dbReference type="ARBA" id="ARBA00023239"/>
    </source>
</evidence>
<dbReference type="RefSeq" id="XP_022661546.1">
    <property type="nucleotide sequence ID" value="XM_022805811.1"/>
</dbReference>
<dbReference type="Proteomes" id="UP000594260">
    <property type="component" value="Unplaced"/>
</dbReference>